<organism evidence="1 2">
    <name type="scientific">Arachis hypogaea</name>
    <name type="common">Peanut</name>
    <dbReference type="NCBI Taxonomy" id="3818"/>
    <lineage>
        <taxon>Eukaryota</taxon>
        <taxon>Viridiplantae</taxon>
        <taxon>Streptophyta</taxon>
        <taxon>Embryophyta</taxon>
        <taxon>Tracheophyta</taxon>
        <taxon>Spermatophyta</taxon>
        <taxon>Magnoliopsida</taxon>
        <taxon>eudicotyledons</taxon>
        <taxon>Gunneridae</taxon>
        <taxon>Pentapetalae</taxon>
        <taxon>rosids</taxon>
        <taxon>fabids</taxon>
        <taxon>Fabales</taxon>
        <taxon>Fabaceae</taxon>
        <taxon>Papilionoideae</taxon>
        <taxon>50 kb inversion clade</taxon>
        <taxon>dalbergioids sensu lato</taxon>
        <taxon>Dalbergieae</taxon>
        <taxon>Pterocarpus clade</taxon>
        <taxon>Arachis</taxon>
    </lineage>
</organism>
<gene>
    <name evidence="1" type="ORF">Ahy_A02g009832</name>
</gene>
<evidence type="ECO:0000313" key="1">
    <source>
        <dbReference type="EMBL" id="RYR75153.1"/>
    </source>
</evidence>
<dbReference type="InterPro" id="IPR036390">
    <property type="entry name" value="WH_DNA-bd_sf"/>
</dbReference>
<comment type="caution">
    <text evidence="1">The sequence shown here is derived from an EMBL/GenBank/DDBJ whole genome shotgun (WGS) entry which is preliminary data.</text>
</comment>
<accession>A0A445EIH3</accession>
<name>A0A445EIH3_ARAHY</name>
<protein>
    <recommendedName>
        <fullName evidence="3">NB-ARC domain-containing protein</fullName>
    </recommendedName>
</protein>
<dbReference type="AlphaFoldDB" id="A0A445EIH3"/>
<sequence>MCSLVSEAIAKHEKRYKDDMNNKVDKWKEALHQILLMSFDALEKEEQNVFLDITCCFKGYTLMKVTDILQTH</sequence>
<dbReference type="Proteomes" id="UP000289738">
    <property type="component" value="Chromosome A02"/>
</dbReference>
<dbReference type="EMBL" id="SDMP01000002">
    <property type="protein sequence ID" value="RYR75153.1"/>
    <property type="molecule type" value="Genomic_DNA"/>
</dbReference>
<keyword evidence="2" id="KW-1185">Reference proteome</keyword>
<reference evidence="1 2" key="1">
    <citation type="submission" date="2019-01" db="EMBL/GenBank/DDBJ databases">
        <title>Sequencing of cultivated peanut Arachis hypogaea provides insights into genome evolution and oil improvement.</title>
        <authorList>
            <person name="Chen X."/>
        </authorList>
    </citation>
    <scope>NUCLEOTIDE SEQUENCE [LARGE SCALE GENOMIC DNA]</scope>
    <source>
        <strain evidence="2">cv. Fuhuasheng</strain>
        <tissue evidence="1">Leaves</tissue>
    </source>
</reference>
<evidence type="ECO:0000313" key="2">
    <source>
        <dbReference type="Proteomes" id="UP000289738"/>
    </source>
</evidence>
<dbReference type="SUPFAM" id="SSF46785">
    <property type="entry name" value="Winged helix' DNA-binding domain"/>
    <property type="match status" value="1"/>
</dbReference>
<evidence type="ECO:0008006" key="3">
    <source>
        <dbReference type="Google" id="ProtNLM"/>
    </source>
</evidence>
<proteinExistence type="predicted"/>